<comment type="catalytic activity">
    <reaction evidence="1">
        <text>ATP + protein L-histidine = ADP + protein N-phospho-L-histidine.</text>
        <dbReference type="EC" id="2.7.13.3"/>
    </reaction>
</comment>
<dbReference type="OrthoDB" id="9813151at2"/>
<dbReference type="EC" id="2.7.13.3" evidence="2"/>
<dbReference type="AlphaFoldDB" id="X5DHB7"/>
<dbReference type="STRING" id="1168034.FH5T_10250"/>
<evidence type="ECO:0000313" key="11">
    <source>
        <dbReference type="Proteomes" id="UP000023772"/>
    </source>
</evidence>
<dbReference type="GO" id="GO:0004721">
    <property type="term" value="F:phosphoprotein phosphatase activity"/>
    <property type="evidence" value="ECO:0007669"/>
    <property type="project" value="TreeGrafter"/>
</dbReference>
<evidence type="ECO:0000313" key="12">
    <source>
        <dbReference type="Proteomes" id="UP000181981"/>
    </source>
</evidence>
<dbReference type="GO" id="GO:0016036">
    <property type="term" value="P:cellular response to phosphate starvation"/>
    <property type="evidence" value="ECO:0007669"/>
    <property type="project" value="TreeGrafter"/>
</dbReference>
<evidence type="ECO:0000256" key="6">
    <source>
        <dbReference type="ARBA" id="ARBA00023012"/>
    </source>
</evidence>
<organism evidence="10 12">
    <name type="scientific">Draconibacterium orientale</name>
    <dbReference type="NCBI Taxonomy" id="1168034"/>
    <lineage>
        <taxon>Bacteria</taxon>
        <taxon>Pseudomonadati</taxon>
        <taxon>Bacteroidota</taxon>
        <taxon>Bacteroidia</taxon>
        <taxon>Marinilabiliales</taxon>
        <taxon>Prolixibacteraceae</taxon>
        <taxon>Draconibacterium</taxon>
    </lineage>
</organism>
<accession>X5DHB7</accession>
<feature type="domain" description="Histidine kinase" evidence="8">
    <location>
        <begin position="373"/>
        <end position="590"/>
    </location>
</feature>
<dbReference type="Proteomes" id="UP000181981">
    <property type="component" value="Unassembled WGS sequence"/>
</dbReference>
<evidence type="ECO:0000259" key="8">
    <source>
        <dbReference type="PROSITE" id="PS50109"/>
    </source>
</evidence>
<dbReference type="InterPro" id="IPR004358">
    <property type="entry name" value="Sig_transdc_His_kin-like_C"/>
</dbReference>
<dbReference type="HOGENOM" id="CLU_000445_89_2_10"/>
<dbReference type="PRINTS" id="PR00344">
    <property type="entry name" value="BCTRLSENSOR"/>
</dbReference>
<dbReference type="PANTHER" id="PTHR45453">
    <property type="entry name" value="PHOSPHATE REGULON SENSOR PROTEIN PHOR"/>
    <property type="match status" value="1"/>
</dbReference>
<keyword evidence="7" id="KW-1133">Transmembrane helix</keyword>
<keyword evidence="4" id="KW-0808">Transferase</keyword>
<keyword evidence="5 10" id="KW-0418">Kinase</keyword>
<dbReference type="GO" id="GO:0000155">
    <property type="term" value="F:phosphorelay sensor kinase activity"/>
    <property type="evidence" value="ECO:0007669"/>
    <property type="project" value="InterPro"/>
</dbReference>
<evidence type="ECO:0000313" key="10">
    <source>
        <dbReference type="EMBL" id="SET76479.1"/>
    </source>
</evidence>
<dbReference type="Pfam" id="PF00512">
    <property type="entry name" value="HisKA"/>
    <property type="match status" value="1"/>
</dbReference>
<dbReference type="RefSeq" id="WP_038558012.1">
    <property type="nucleotide sequence ID" value="NZ_FOHT01000022.1"/>
</dbReference>
<dbReference type="FunFam" id="3.30.565.10:FF:000006">
    <property type="entry name" value="Sensor histidine kinase WalK"/>
    <property type="match status" value="1"/>
</dbReference>
<sequence length="590" mass="68488">MPIQQTFRRKIFYYFIAVFLLFTVAILLFQLQREKNYKTSQLENTLRNVTEVAHNYIEHYNLMETQNFSSADILKDLIPQANIRLTIIDKRGIVLYDSFVYEYQKMENHFERPEVQKALFGGEGANIRHSETTGTDFYYYAQNFDDYFVRAAMVYDINVENFLKAERLFIFFIIAIFLVIWLVINELTKRLSISITKLKDFAIKAGKNESINEEEGKFPDNELGEIGSQIVKIYNNLHDANNSIALEKDRLANHMNILNEGIGFFTPQKEKMLVNSNFIQFVSIISDTMTISAENFFTIPEFEKINKFLEKYLHKDTEFQSNELPQIEFTIQKDDSYFKLMCIVFADKSFEILITDVTKPEKRRLLKQQLTSNIAHELKTPLASIKGYIETLMSNPNIDKEKQQYFIERASKQAERLNLLLNDISLLNNIEDAGELFEIKPVHIKNIVSDVVENLESRMAAKNIKCKLDIDKDVVVNGNDSLLSSVFQNLLENSINYAGEDIKIEIRNYLEDTKFHYFSYSDNGRGIPEEHLNRIFERFYRIDSGRTRELGGTGLGLSIVRNAIQLHKGNISARNKPDGGVEFLFSLAKQ</sequence>
<dbReference type="KEGG" id="dori:FH5T_10250"/>
<evidence type="ECO:0000313" key="9">
    <source>
        <dbReference type="EMBL" id="AHW59852.1"/>
    </source>
</evidence>
<dbReference type="eggNOG" id="COG5002">
    <property type="taxonomic scope" value="Bacteria"/>
</dbReference>
<dbReference type="InterPro" id="IPR050351">
    <property type="entry name" value="BphY/WalK/GraS-like"/>
</dbReference>
<evidence type="ECO:0000256" key="3">
    <source>
        <dbReference type="ARBA" id="ARBA00022553"/>
    </source>
</evidence>
<name>X5DHB7_9BACT</name>
<dbReference type="PROSITE" id="PS50109">
    <property type="entry name" value="HIS_KIN"/>
    <property type="match status" value="1"/>
</dbReference>
<dbReference type="EMBL" id="CP007451">
    <property type="protein sequence ID" value="AHW59852.1"/>
    <property type="molecule type" value="Genomic_DNA"/>
</dbReference>
<dbReference type="CDD" id="cd00082">
    <property type="entry name" value="HisKA"/>
    <property type="match status" value="1"/>
</dbReference>
<keyword evidence="7" id="KW-0472">Membrane</keyword>
<dbReference type="Gene3D" id="3.30.565.10">
    <property type="entry name" value="Histidine kinase-like ATPase, C-terminal domain"/>
    <property type="match status" value="1"/>
</dbReference>
<keyword evidence="7" id="KW-0812">Transmembrane</keyword>
<evidence type="ECO:0000256" key="2">
    <source>
        <dbReference type="ARBA" id="ARBA00012438"/>
    </source>
</evidence>
<dbReference type="InterPro" id="IPR036890">
    <property type="entry name" value="HATPase_C_sf"/>
</dbReference>
<gene>
    <name evidence="9" type="ORF">FH5T_10250</name>
    <name evidence="10" type="ORF">SAMN05444285_12268</name>
</gene>
<evidence type="ECO:0000256" key="1">
    <source>
        <dbReference type="ARBA" id="ARBA00000085"/>
    </source>
</evidence>
<keyword evidence="6" id="KW-0902">Two-component regulatory system</keyword>
<dbReference type="SMART" id="SM00387">
    <property type="entry name" value="HATPase_c"/>
    <property type="match status" value="1"/>
</dbReference>
<keyword evidence="3" id="KW-0597">Phosphoprotein</keyword>
<evidence type="ECO:0000256" key="4">
    <source>
        <dbReference type="ARBA" id="ARBA00022679"/>
    </source>
</evidence>
<dbReference type="EMBL" id="FOHT01000022">
    <property type="protein sequence ID" value="SET76479.1"/>
    <property type="molecule type" value="Genomic_DNA"/>
</dbReference>
<dbReference type="SUPFAM" id="SSF47384">
    <property type="entry name" value="Homodimeric domain of signal transducing histidine kinase"/>
    <property type="match status" value="1"/>
</dbReference>
<proteinExistence type="predicted"/>
<feature type="transmembrane region" description="Helical" evidence="7">
    <location>
        <begin position="168"/>
        <end position="184"/>
    </location>
</feature>
<dbReference type="SMART" id="SM00388">
    <property type="entry name" value="HisKA"/>
    <property type="match status" value="1"/>
</dbReference>
<dbReference type="GO" id="GO:0005886">
    <property type="term" value="C:plasma membrane"/>
    <property type="evidence" value="ECO:0007669"/>
    <property type="project" value="TreeGrafter"/>
</dbReference>
<evidence type="ECO:0000256" key="7">
    <source>
        <dbReference type="SAM" id="Phobius"/>
    </source>
</evidence>
<evidence type="ECO:0000256" key="5">
    <source>
        <dbReference type="ARBA" id="ARBA00022777"/>
    </source>
</evidence>
<dbReference type="InterPro" id="IPR036097">
    <property type="entry name" value="HisK_dim/P_sf"/>
</dbReference>
<feature type="transmembrane region" description="Helical" evidence="7">
    <location>
        <begin position="12"/>
        <end position="31"/>
    </location>
</feature>
<reference evidence="9 11" key="1">
    <citation type="submission" date="2014-03" db="EMBL/GenBank/DDBJ databases">
        <title>Complete genome sequence of a deeply braunched marine Bacteroidia bacterium Draconibacterium orientale type strain FH5T.</title>
        <authorList>
            <person name="Li X."/>
            <person name="Wang X."/>
            <person name="Xie Z."/>
            <person name="Du Z."/>
            <person name="Chen G."/>
        </authorList>
    </citation>
    <scope>NUCLEOTIDE SEQUENCE [LARGE SCALE GENOMIC DNA]</scope>
    <source>
        <strain evidence="9 11">FH5</strain>
    </source>
</reference>
<dbReference type="InterPro" id="IPR003661">
    <property type="entry name" value="HisK_dim/P_dom"/>
</dbReference>
<dbReference type="Proteomes" id="UP000023772">
    <property type="component" value="Chromosome"/>
</dbReference>
<dbReference type="InterPro" id="IPR003594">
    <property type="entry name" value="HATPase_dom"/>
</dbReference>
<dbReference type="Gene3D" id="1.10.287.130">
    <property type="match status" value="1"/>
</dbReference>
<dbReference type="PANTHER" id="PTHR45453:SF1">
    <property type="entry name" value="PHOSPHATE REGULON SENSOR PROTEIN PHOR"/>
    <property type="match status" value="1"/>
</dbReference>
<keyword evidence="11" id="KW-1185">Reference proteome</keyword>
<dbReference type="InterPro" id="IPR005467">
    <property type="entry name" value="His_kinase_dom"/>
</dbReference>
<dbReference type="SUPFAM" id="SSF55874">
    <property type="entry name" value="ATPase domain of HSP90 chaperone/DNA topoisomerase II/histidine kinase"/>
    <property type="match status" value="1"/>
</dbReference>
<dbReference type="Pfam" id="PF02518">
    <property type="entry name" value="HATPase_c"/>
    <property type="match status" value="1"/>
</dbReference>
<reference evidence="10 12" key="2">
    <citation type="submission" date="2016-10" db="EMBL/GenBank/DDBJ databases">
        <authorList>
            <person name="de Groot N.N."/>
        </authorList>
    </citation>
    <scope>NUCLEOTIDE SEQUENCE [LARGE SCALE GENOMIC DNA]</scope>
    <source>
        <strain evidence="10 12">DSM 25947</strain>
    </source>
</reference>
<protein>
    <recommendedName>
        <fullName evidence="2">histidine kinase</fullName>
        <ecNumber evidence="2">2.7.13.3</ecNumber>
    </recommendedName>
</protein>